<dbReference type="InterPro" id="IPR050109">
    <property type="entry name" value="HTH-type_TetR-like_transc_reg"/>
</dbReference>
<dbReference type="Gene3D" id="1.10.357.10">
    <property type="entry name" value="Tetracycline Repressor, domain 2"/>
    <property type="match status" value="1"/>
</dbReference>
<dbReference type="PRINTS" id="PR00455">
    <property type="entry name" value="HTHTETR"/>
</dbReference>
<dbReference type="Pfam" id="PF17920">
    <property type="entry name" value="TetR_C_16"/>
    <property type="match status" value="1"/>
</dbReference>
<dbReference type="InterPro" id="IPR041678">
    <property type="entry name" value="TetR_C_16"/>
</dbReference>
<accession>A0A652KPK5</accession>
<evidence type="ECO:0000256" key="1">
    <source>
        <dbReference type="ARBA" id="ARBA00023125"/>
    </source>
</evidence>
<dbReference type="PANTHER" id="PTHR30055">
    <property type="entry name" value="HTH-TYPE TRANSCRIPTIONAL REGULATOR RUTR"/>
    <property type="match status" value="1"/>
</dbReference>
<comment type="caution">
    <text evidence="4">The sequence shown here is derived from an EMBL/GenBank/DDBJ whole genome shotgun (WGS) entry which is preliminary data.</text>
</comment>
<evidence type="ECO:0000259" key="3">
    <source>
        <dbReference type="PROSITE" id="PS50977"/>
    </source>
</evidence>
<sequence>MTGEAPGRRRDAARSRELLLTAASELFGERGFDRTTIRDIGRRAGVDPTLIARYFGSKTLLYVAALQAEAGDVAFADLYEDERLREVFDRADRRGPVPLLQVAVQPLSEPAAQEAARAALHTRLVEPLRRRFVREGADRPGLRAELVAAAMAGVLLGRHSGAFDELADADPGDLIEVLRGTLLSED</sequence>
<dbReference type="InterPro" id="IPR009057">
    <property type="entry name" value="Homeodomain-like_sf"/>
</dbReference>
<protein>
    <submittedName>
        <fullName evidence="4">TetR/AcrR family transcriptional regulator</fullName>
    </submittedName>
</protein>
<dbReference type="InterPro" id="IPR001647">
    <property type="entry name" value="HTH_TetR"/>
</dbReference>
<dbReference type="RefSeq" id="WP_124278364.1">
    <property type="nucleotide sequence ID" value="NZ_RDBM01000037.1"/>
</dbReference>
<dbReference type="GO" id="GO:0000976">
    <property type="term" value="F:transcription cis-regulatory region binding"/>
    <property type="evidence" value="ECO:0007669"/>
    <property type="project" value="TreeGrafter"/>
</dbReference>
<dbReference type="PROSITE" id="PS50977">
    <property type="entry name" value="HTH_TETR_2"/>
    <property type="match status" value="1"/>
</dbReference>
<reference evidence="4" key="1">
    <citation type="submission" date="2018-10" db="EMBL/GenBank/DDBJ databases">
        <authorList>
            <person name="Hariharan J."/>
            <person name="Choudoir M.J."/>
            <person name="Diebold P."/>
            <person name="Panke-Buisse K."/>
            <person name="Campbell A.N."/>
            <person name="Buckley D.H."/>
        </authorList>
    </citation>
    <scope>NUCLEOTIDE SEQUENCE</scope>
    <source>
        <strain evidence="4">Gb1</strain>
    </source>
</reference>
<proteinExistence type="predicted"/>
<gene>
    <name evidence="4" type="ORF">EAO74_36025</name>
</gene>
<dbReference type="EMBL" id="RDBM01000037">
    <property type="protein sequence ID" value="TXS25645.1"/>
    <property type="molecule type" value="Genomic_DNA"/>
</dbReference>
<dbReference type="SUPFAM" id="SSF46689">
    <property type="entry name" value="Homeodomain-like"/>
    <property type="match status" value="1"/>
</dbReference>
<dbReference type="PANTHER" id="PTHR30055:SF235">
    <property type="entry name" value="TRANSCRIPTIONAL REGULATORY PROTEIN"/>
    <property type="match status" value="1"/>
</dbReference>
<feature type="DNA-binding region" description="H-T-H motif" evidence="2">
    <location>
        <begin position="36"/>
        <end position="55"/>
    </location>
</feature>
<organism evidence="4">
    <name type="scientific">Streptomyces sp. gb1(2016)</name>
    <dbReference type="NCBI Taxonomy" id="1828321"/>
    <lineage>
        <taxon>Bacteria</taxon>
        <taxon>Bacillati</taxon>
        <taxon>Actinomycetota</taxon>
        <taxon>Actinomycetes</taxon>
        <taxon>Kitasatosporales</taxon>
        <taxon>Streptomycetaceae</taxon>
        <taxon>Streptomyces</taxon>
    </lineage>
</organism>
<dbReference type="SUPFAM" id="SSF48498">
    <property type="entry name" value="Tetracyclin repressor-like, C-terminal domain"/>
    <property type="match status" value="1"/>
</dbReference>
<evidence type="ECO:0000313" key="4">
    <source>
        <dbReference type="EMBL" id="TXS25645.1"/>
    </source>
</evidence>
<dbReference type="GO" id="GO:0003700">
    <property type="term" value="F:DNA-binding transcription factor activity"/>
    <property type="evidence" value="ECO:0007669"/>
    <property type="project" value="TreeGrafter"/>
</dbReference>
<keyword evidence="1 2" id="KW-0238">DNA-binding</keyword>
<evidence type="ECO:0000256" key="2">
    <source>
        <dbReference type="PROSITE-ProRule" id="PRU00335"/>
    </source>
</evidence>
<feature type="domain" description="HTH tetR-type" evidence="3">
    <location>
        <begin position="13"/>
        <end position="73"/>
    </location>
</feature>
<dbReference type="Pfam" id="PF00440">
    <property type="entry name" value="TetR_N"/>
    <property type="match status" value="1"/>
</dbReference>
<name>A0A652KPK5_9ACTN</name>
<dbReference type="Gene3D" id="1.10.10.60">
    <property type="entry name" value="Homeodomain-like"/>
    <property type="match status" value="1"/>
</dbReference>
<dbReference type="AlphaFoldDB" id="A0A652KPK5"/>
<dbReference type="InterPro" id="IPR036271">
    <property type="entry name" value="Tet_transcr_reg_TetR-rel_C_sf"/>
</dbReference>